<dbReference type="AlphaFoldDB" id="X6MYQ7"/>
<protein>
    <recommendedName>
        <fullName evidence="1">FH2 domain-containing protein</fullName>
    </recommendedName>
</protein>
<keyword evidence="3" id="KW-1185">Reference proteome</keyword>
<comment type="caution">
    <text evidence="2">The sequence shown here is derived from an EMBL/GenBank/DDBJ whole genome shotgun (WGS) entry which is preliminary data.</text>
</comment>
<reference evidence="2 3" key="1">
    <citation type="journal article" date="2013" name="Curr. Biol.">
        <title>The Genome of the Foraminiferan Reticulomyxa filosa.</title>
        <authorList>
            <person name="Glockner G."/>
            <person name="Hulsmann N."/>
            <person name="Schleicher M."/>
            <person name="Noegel A.A."/>
            <person name="Eichinger L."/>
            <person name="Gallinger C."/>
            <person name="Pawlowski J."/>
            <person name="Sierra R."/>
            <person name="Euteneuer U."/>
            <person name="Pillet L."/>
            <person name="Moustafa A."/>
            <person name="Platzer M."/>
            <person name="Groth M."/>
            <person name="Szafranski K."/>
            <person name="Schliwa M."/>
        </authorList>
    </citation>
    <scope>NUCLEOTIDE SEQUENCE [LARGE SCALE GENOMIC DNA]</scope>
</reference>
<dbReference type="Gene3D" id="1.20.58.2220">
    <property type="entry name" value="Formin, FH2 domain"/>
    <property type="match status" value="1"/>
</dbReference>
<dbReference type="InterPro" id="IPR042201">
    <property type="entry name" value="FH2_Formin_sf"/>
</dbReference>
<dbReference type="EMBL" id="ASPP01015325">
    <property type="protein sequence ID" value="ETO18205.1"/>
    <property type="molecule type" value="Genomic_DNA"/>
</dbReference>
<name>X6MYQ7_RETFI</name>
<evidence type="ECO:0000313" key="3">
    <source>
        <dbReference type="Proteomes" id="UP000023152"/>
    </source>
</evidence>
<sequence>MQPWNWAPIENEYVIGTVWKPTGAPQSVDNETIEIPKDFENLFRKSKLFHDYNNYLQCDCGLKQQHNTTQHSINKNTIQTNVGDKTQSGTIDEEKDRIDSIGNDPQTQEEGLIMSIGPWREKHVRDALSEIALPSTQIRAYILDADDTKLGRTVIDKLLTIIPQTEEIKFVLHKVNTRQMKTSDLTDVELFFYYLADMELLEVKLKLWQSKLK</sequence>
<organism evidence="2 3">
    <name type="scientific">Reticulomyxa filosa</name>
    <dbReference type="NCBI Taxonomy" id="46433"/>
    <lineage>
        <taxon>Eukaryota</taxon>
        <taxon>Sar</taxon>
        <taxon>Rhizaria</taxon>
        <taxon>Retaria</taxon>
        <taxon>Foraminifera</taxon>
        <taxon>Monothalamids</taxon>
        <taxon>Reticulomyxidae</taxon>
        <taxon>Reticulomyxa</taxon>
    </lineage>
</organism>
<dbReference type="SUPFAM" id="SSF101447">
    <property type="entry name" value="Formin homology 2 domain (FH2 domain)"/>
    <property type="match status" value="1"/>
</dbReference>
<dbReference type="PROSITE" id="PS51444">
    <property type="entry name" value="FH2"/>
    <property type="match status" value="1"/>
</dbReference>
<gene>
    <name evidence="2" type="ORF">RFI_19074</name>
</gene>
<evidence type="ECO:0000313" key="2">
    <source>
        <dbReference type="EMBL" id="ETO18205.1"/>
    </source>
</evidence>
<evidence type="ECO:0000259" key="1">
    <source>
        <dbReference type="PROSITE" id="PS51444"/>
    </source>
</evidence>
<dbReference type="Proteomes" id="UP000023152">
    <property type="component" value="Unassembled WGS sequence"/>
</dbReference>
<dbReference type="InterPro" id="IPR015425">
    <property type="entry name" value="FH2_Formin"/>
</dbReference>
<feature type="non-terminal residue" evidence="2">
    <location>
        <position position="213"/>
    </location>
</feature>
<feature type="domain" description="FH2" evidence="1">
    <location>
        <begin position="1"/>
        <end position="213"/>
    </location>
</feature>
<proteinExistence type="predicted"/>
<accession>X6MYQ7</accession>